<proteinExistence type="predicted"/>
<reference evidence="2 3" key="1">
    <citation type="journal article" date="2021" name="ISME Commun">
        <title>Automated analysis of genomic sequences facilitates high-throughput and comprehensive description of bacteria.</title>
        <authorList>
            <person name="Hitch T.C.A."/>
        </authorList>
    </citation>
    <scope>NUCLEOTIDE SEQUENCE [LARGE SCALE GENOMIC DNA]</scope>
    <source>
        <strain evidence="2 3">Sanger_19</strain>
    </source>
</reference>
<keyword evidence="1" id="KW-1133">Transmembrane helix</keyword>
<dbReference type="RefSeq" id="WP_262623402.1">
    <property type="nucleotide sequence ID" value="NZ_JAOQKI010000003.1"/>
</dbReference>
<evidence type="ECO:0000256" key="1">
    <source>
        <dbReference type="SAM" id="Phobius"/>
    </source>
</evidence>
<name>A0ABT2SB59_9FIRM</name>
<dbReference type="EMBL" id="JAOQKI010000003">
    <property type="protein sequence ID" value="MCU6716287.1"/>
    <property type="molecule type" value="Genomic_DNA"/>
</dbReference>
<sequence>MDWNEVLKDIVSGTILLAIGGIGGWFGGVIKGKKQSSMAVERKNQIYQPLLDEIKTYTTFDWSILINIKADILKQVVCESYKFGLNEEIQNKCNYLYEVIQEYNNIKPVAVANQIIVDIFTEAYEKIYGNIIDGIAYHTDREGNEWEEEVLVESVQIIRELNLTKDIENLLRNEDMYSSEVCVDYENGLYEPIYLELKRIYASALHVIINGKPCKHAQPVIELNMLPEEYMAYYYDFFDRYNNDKRIKRKYELREEIIYSSQSLVEDMKSIIDKIVRIYEIEEV</sequence>
<accession>A0ABT2SB59</accession>
<evidence type="ECO:0000313" key="2">
    <source>
        <dbReference type="EMBL" id="MCU6716287.1"/>
    </source>
</evidence>
<evidence type="ECO:0000313" key="3">
    <source>
        <dbReference type="Proteomes" id="UP001209666"/>
    </source>
</evidence>
<protein>
    <submittedName>
        <fullName evidence="2">Uncharacterized protein</fullName>
    </submittedName>
</protein>
<feature type="transmembrane region" description="Helical" evidence="1">
    <location>
        <begin position="12"/>
        <end position="30"/>
    </location>
</feature>
<dbReference type="Proteomes" id="UP001209666">
    <property type="component" value="Unassembled WGS sequence"/>
</dbReference>
<organism evidence="2 3">
    <name type="scientific">Roseburia amylophila</name>
    <dbReference type="NCBI Taxonomy" id="2981794"/>
    <lineage>
        <taxon>Bacteria</taxon>
        <taxon>Bacillati</taxon>
        <taxon>Bacillota</taxon>
        <taxon>Clostridia</taxon>
        <taxon>Lachnospirales</taxon>
        <taxon>Lachnospiraceae</taxon>
        <taxon>Roseburia</taxon>
    </lineage>
</organism>
<keyword evidence="3" id="KW-1185">Reference proteome</keyword>
<keyword evidence="1" id="KW-0812">Transmembrane</keyword>
<comment type="caution">
    <text evidence="2">The sequence shown here is derived from an EMBL/GenBank/DDBJ whole genome shotgun (WGS) entry which is preliminary data.</text>
</comment>
<keyword evidence="1" id="KW-0472">Membrane</keyword>
<gene>
    <name evidence="2" type="ORF">OCV43_03225</name>
</gene>